<dbReference type="PANTHER" id="PTHR42912">
    <property type="entry name" value="METHYLTRANSFERASE"/>
    <property type="match status" value="1"/>
</dbReference>
<dbReference type="InterPro" id="IPR050508">
    <property type="entry name" value="Methyltransf_Superfamily"/>
</dbReference>
<keyword evidence="2" id="KW-0489">Methyltransferase</keyword>
<feature type="domain" description="Methyltransferase" evidence="1">
    <location>
        <begin position="61"/>
        <end position="152"/>
    </location>
</feature>
<evidence type="ECO:0000313" key="3">
    <source>
        <dbReference type="Proteomes" id="UP000623608"/>
    </source>
</evidence>
<keyword evidence="3" id="KW-1185">Reference proteome</keyword>
<dbReference type="AlphaFoldDB" id="A0A919NMC8"/>
<dbReference type="SUPFAM" id="SSF53335">
    <property type="entry name" value="S-adenosyl-L-methionine-dependent methyltransferases"/>
    <property type="match status" value="1"/>
</dbReference>
<dbReference type="GO" id="GO:0032259">
    <property type="term" value="P:methylation"/>
    <property type="evidence" value="ECO:0007669"/>
    <property type="project" value="UniProtKB-KW"/>
</dbReference>
<dbReference type="InterPro" id="IPR029063">
    <property type="entry name" value="SAM-dependent_MTases_sf"/>
</dbReference>
<keyword evidence="2" id="KW-0808">Transferase</keyword>
<dbReference type="RefSeq" id="WP_203806669.1">
    <property type="nucleotide sequence ID" value="NZ_BOMY01000022.1"/>
</dbReference>
<dbReference type="Gene3D" id="3.40.50.150">
    <property type="entry name" value="Vaccinia Virus protein VP39"/>
    <property type="match status" value="1"/>
</dbReference>
<organism evidence="2 3">
    <name type="scientific">Paractinoplanes tereljensis</name>
    <dbReference type="NCBI Taxonomy" id="571912"/>
    <lineage>
        <taxon>Bacteria</taxon>
        <taxon>Bacillati</taxon>
        <taxon>Actinomycetota</taxon>
        <taxon>Actinomycetes</taxon>
        <taxon>Micromonosporales</taxon>
        <taxon>Micromonosporaceae</taxon>
        <taxon>Paractinoplanes</taxon>
    </lineage>
</organism>
<name>A0A919NMC8_9ACTN</name>
<dbReference type="InterPro" id="IPR041698">
    <property type="entry name" value="Methyltransf_25"/>
</dbReference>
<gene>
    <name evidence="2" type="ORF">Ate02nite_35050</name>
</gene>
<accession>A0A919NMC8</accession>
<dbReference type="EMBL" id="BOMY01000022">
    <property type="protein sequence ID" value="GIF20775.1"/>
    <property type="molecule type" value="Genomic_DNA"/>
</dbReference>
<comment type="caution">
    <text evidence="2">The sequence shown here is derived from an EMBL/GenBank/DDBJ whole genome shotgun (WGS) entry which is preliminary data.</text>
</comment>
<dbReference type="Pfam" id="PF13649">
    <property type="entry name" value="Methyltransf_25"/>
    <property type="match status" value="1"/>
</dbReference>
<proteinExistence type="predicted"/>
<protein>
    <submittedName>
        <fullName evidence="2">Methyltransferase type 11</fullName>
    </submittedName>
</protein>
<evidence type="ECO:0000259" key="1">
    <source>
        <dbReference type="Pfam" id="PF13649"/>
    </source>
</evidence>
<dbReference type="GO" id="GO:0008168">
    <property type="term" value="F:methyltransferase activity"/>
    <property type="evidence" value="ECO:0007669"/>
    <property type="project" value="UniProtKB-KW"/>
</dbReference>
<dbReference type="Proteomes" id="UP000623608">
    <property type="component" value="Unassembled WGS sequence"/>
</dbReference>
<evidence type="ECO:0000313" key="2">
    <source>
        <dbReference type="EMBL" id="GIF20775.1"/>
    </source>
</evidence>
<dbReference type="CDD" id="cd02440">
    <property type="entry name" value="AdoMet_MTases"/>
    <property type="match status" value="1"/>
</dbReference>
<sequence>MTADLFDAASMYDEDYLHFFAPGSGAGGPTHGPLVGTAYSDTNPAAELVWQLLGLEAGMTVLDLACGHGTLANALAARGCVVTGLDSSAVFLERAAAAGTKVEYVRGDMRALPEWTGRFDRVVNWTTAFGYFDDDTNRVVLGEIARVLRPGGRLAMDLDNLAKFLAGWTPSRITVARDNGDMLVDRHHLDPLTARFEVERTVIRDGRVRKLTFLKRLFAYPELRDWLTAAGFTGVQGHGEDGTPLTAAHHRMIVTATR</sequence>
<reference evidence="2" key="1">
    <citation type="submission" date="2021-01" db="EMBL/GenBank/DDBJ databases">
        <title>Whole genome shotgun sequence of Actinoplanes tereljensis NBRC 105297.</title>
        <authorList>
            <person name="Komaki H."/>
            <person name="Tamura T."/>
        </authorList>
    </citation>
    <scope>NUCLEOTIDE SEQUENCE</scope>
    <source>
        <strain evidence="2">NBRC 105297</strain>
    </source>
</reference>